<feature type="compositionally biased region" description="Acidic residues" evidence="6">
    <location>
        <begin position="378"/>
        <end position="409"/>
    </location>
</feature>
<evidence type="ECO:0000256" key="4">
    <source>
        <dbReference type="ARBA" id="ARBA00023157"/>
    </source>
</evidence>
<evidence type="ECO:0000256" key="2">
    <source>
        <dbReference type="ARBA" id="ARBA00022729"/>
    </source>
</evidence>
<feature type="domain" description="MRH" evidence="8">
    <location>
        <begin position="510"/>
        <end position="605"/>
    </location>
</feature>
<evidence type="ECO:0000256" key="1">
    <source>
        <dbReference type="ARBA" id="ARBA00022387"/>
    </source>
</evidence>
<feature type="compositionally biased region" description="Acidic residues" evidence="6">
    <location>
        <begin position="265"/>
        <end position="289"/>
    </location>
</feature>
<dbReference type="GO" id="GO:0017177">
    <property type="term" value="C:glucosidase II complex"/>
    <property type="evidence" value="ECO:0007669"/>
    <property type="project" value="TreeGrafter"/>
</dbReference>
<feature type="compositionally biased region" description="Basic and acidic residues" evidence="6">
    <location>
        <begin position="350"/>
        <end position="377"/>
    </location>
</feature>
<dbReference type="PANTHER" id="PTHR12630:SF1">
    <property type="entry name" value="GLUCOSIDASE 2 SUBUNIT BETA"/>
    <property type="match status" value="1"/>
</dbReference>
<keyword evidence="2 7" id="KW-0732">Signal</keyword>
<dbReference type="OrthoDB" id="28322at2759"/>
<dbReference type="PROSITE" id="PS51914">
    <property type="entry name" value="MRH"/>
    <property type="match status" value="1"/>
</dbReference>
<evidence type="ECO:0000313" key="10">
    <source>
        <dbReference type="Proteomes" id="UP000737018"/>
    </source>
</evidence>
<dbReference type="Gene3D" id="2.70.130.10">
    <property type="entry name" value="Mannose-6-phosphate receptor binding domain"/>
    <property type="match status" value="1"/>
</dbReference>
<feature type="region of interest" description="Disordered" evidence="6">
    <location>
        <begin position="198"/>
        <end position="438"/>
    </location>
</feature>
<dbReference type="InterPro" id="IPR036607">
    <property type="entry name" value="PRKCSH"/>
</dbReference>
<evidence type="ECO:0000256" key="6">
    <source>
        <dbReference type="SAM" id="MobiDB-lite"/>
    </source>
</evidence>
<dbReference type="SUPFAM" id="SSF50911">
    <property type="entry name" value="Mannose 6-phosphate receptor domain"/>
    <property type="match status" value="1"/>
</dbReference>
<name>A0A8J4V3M5_9ROSI</name>
<feature type="compositionally biased region" description="Basic and acidic residues" evidence="6">
    <location>
        <begin position="198"/>
        <end position="231"/>
    </location>
</feature>
<dbReference type="Proteomes" id="UP000737018">
    <property type="component" value="Unassembled WGS sequence"/>
</dbReference>
<evidence type="ECO:0000256" key="7">
    <source>
        <dbReference type="SAM" id="SignalP"/>
    </source>
</evidence>
<reference evidence="9" key="1">
    <citation type="submission" date="2020-03" db="EMBL/GenBank/DDBJ databases">
        <title>Castanea mollissima Vanexum genome sequencing.</title>
        <authorList>
            <person name="Staton M."/>
        </authorList>
    </citation>
    <scope>NUCLEOTIDE SEQUENCE</scope>
    <source>
        <tissue evidence="9">Leaf</tissue>
    </source>
</reference>
<evidence type="ECO:0000313" key="9">
    <source>
        <dbReference type="EMBL" id="KAF3943557.1"/>
    </source>
</evidence>
<keyword evidence="5" id="KW-0175">Coiled coil</keyword>
<dbReference type="PANTHER" id="PTHR12630">
    <property type="entry name" value="N-LINKED OLIGOSACCHARIDE PROCESSING"/>
    <property type="match status" value="1"/>
</dbReference>
<evidence type="ECO:0000259" key="8">
    <source>
        <dbReference type="PROSITE" id="PS51914"/>
    </source>
</evidence>
<dbReference type="InterPro" id="IPR009011">
    <property type="entry name" value="Man6P_isomerase_rcpt-bd_dom_sf"/>
</dbReference>
<feature type="compositionally biased region" description="Basic and acidic residues" evidence="6">
    <location>
        <begin position="240"/>
        <end position="258"/>
    </location>
</feature>
<dbReference type="InterPro" id="IPR028146">
    <property type="entry name" value="PRKCSH_N"/>
</dbReference>
<evidence type="ECO:0000256" key="3">
    <source>
        <dbReference type="ARBA" id="ARBA00022824"/>
    </source>
</evidence>
<dbReference type="AlphaFoldDB" id="A0A8J4V3M5"/>
<feature type="chain" id="PRO_5035272875" description="Glucosidase 2 subunit beta" evidence="7">
    <location>
        <begin position="25"/>
        <end position="629"/>
    </location>
</feature>
<dbReference type="GO" id="GO:0006491">
    <property type="term" value="P:N-glycan processing"/>
    <property type="evidence" value="ECO:0007669"/>
    <property type="project" value="TreeGrafter"/>
</dbReference>
<evidence type="ECO:0000256" key="5">
    <source>
        <dbReference type="SAM" id="Coils"/>
    </source>
</evidence>
<dbReference type="InterPro" id="IPR039794">
    <property type="entry name" value="Gtb1-like"/>
</dbReference>
<gene>
    <name evidence="9" type="ORF">CMV_029902</name>
</gene>
<dbReference type="Pfam" id="PF12999">
    <property type="entry name" value="PRKCSH-like"/>
    <property type="match status" value="1"/>
</dbReference>
<dbReference type="Pfam" id="PF13015">
    <property type="entry name" value="PRKCSH_1"/>
    <property type="match status" value="1"/>
</dbReference>
<keyword evidence="4" id="KW-1015">Disulfide bond</keyword>
<organism evidence="9 10">
    <name type="scientific">Castanea mollissima</name>
    <name type="common">Chinese chestnut</name>
    <dbReference type="NCBI Taxonomy" id="60419"/>
    <lineage>
        <taxon>Eukaryota</taxon>
        <taxon>Viridiplantae</taxon>
        <taxon>Streptophyta</taxon>
        <taxon>Embryophyta</taxon>
        <taxon>Tracheophyta</taxon>
        <taxon>Spermatophyta</taxon>
        <taxon>Magnoliopsida</taxon>
        <taxon>eudicotyledons</taxon>
        <taxon>Gunneridae</taxon>
        <taxon>Pentapetalae</taxon>
        <taxon>rosids</taxon>
        <taxon>fabids</taxon>
        <taxon>Fagales</taxon>
        <taxon>Fagaceae</taxon>
        <taxon>Castanea</taxon>
    </lineage>
</organism>
<sequence length="629" mass="71231">MKPSLGLICIALLISPFIFGSASSSSSPLKHPLLGIAPEDEKYYKTSSDWIKCKDGSKKFSKTQLNDDFCDCPDGTDEPGTSACPLGKFYCRNSGHAPLFLYSSRVNDGICDCCDGSDEYDGKVKCPNTCWEAGKVARDKLKKKIATYQEGVTLRKQDVEQAKLSLAKDEAELLKLKDEEKILKVLVEQLKERKDEIEKAEEKERLRKEKEEKERKEAEEKANQEKSKTEQEANQGTSEAEEKTNNEEKPIESMHVDDIGTLEDSSADQDVVTENDESEAEVEYSDDSGNEGSLVDGVEQHAAEAKEESAVIPETVHDSESKGNDASEKTEGLSKEELGRLVASRWTGENTEKQTEEVDAANDKDHGGHEEMHKATHDEEDDGYASETDDDNQRYEDEDMEDEVDEDFREEDHYDSGSYKSDSDAEPDLSDITTPSNPSWLEKIQKTVQNVLRAVNIFQTPVNQTEAASVRKEYDDSSAKLSKLQSRISSLSQKLKQDFGPEKEFYSFYDRCFESKQNKYVYKVCPYKQASQEESHTTTRLGRWDKFEDSYRVMMFSNGDKCWNGPDRSLKVRLRCGLKNEVADVDEPSRCEYVALLSTPALCLEEKLKELQHKLELMNKEQPQSHDEL</sequence>
<comment type="caution">
    <text evidence="9">The sequence shown here is derived from an EMBL/GenBank/DDBJ whole genome shotgun (WGS) entry which is preliminary data.</text>
</comment>
<keyword evidence="10" id="KW-1185">Reference proteome</keyword>
<accession>A0A8J4V3M5</accession>
<dbReference type="InterPro" id="IPR044865">
    <property type="entry name" value="MRH_dom"/>
</dbReference>
<protein>
    <recommendedName>
        <fullName evidence="1">Glucosidase 2 subunit beta</fullName>
    </recommendedName>
</protein>
<feature type="compositionally biased region" description="Basic and acidic residues" evidence="6">
    <location>
        <begin position="298"/>
        <end position="339"/>
    </location>
</feature>
<dbReference type="EMBL" id="JRKL02012867">
    <property type="protein sequence ID" value="KAF3943557.1"/>
    <property type="molecule type" value="Genomic_DNA"/>
</dbReference>
<proteinExistence type="predicted"/>
<feature type="coiled-coil region" evidence="5">
    <location>
        <begin position="467"/>
        <end position="494"/>
    </location>
</feature>
<feature type="signal peptide" evidence="7">
    <location>
        <begin position="1"/>
        <end position="24"/>
    </location>
</feature>
<keyword evidence="3" id="KW-0256">Endoplasmic reticulum</keyword>